<proteinExistence type="predicted"/>
<evidence type="ECO:0000313" key="1">
    <source>
        <dbReference type="EMBL" id="VDN33653.1"/>
    </source>
</evidence>
<reference evidence="1 2" key="1">
    <citation type="submission" date="2018-11" db="EMBL/GenBank/DDBJ databases">
        <authorList>
            <consortium name="Pathogen Informatics"/>
        </authorList>
    </citation>
    <scope>NUCLEOTIDE SEQUENCE [LARGE SCALE GENOMIC DNA]</scope>
</reference>
<dbReference type="EMBL" id="UYRV01123175">
    <property type="protein sequence ID" value="VDN33653.1"/>
    <property type="molecule type" value="Genomic_DNA"/>
</dbReference>
<organism evidence="1 2">
    <name type="scientific">Cylicostephanus goldi</name>
    <name type="common">Nematode worm</name>
    <dbReference type="NCBI Taxonomy" id="71465"/>
    <lineage>
        <taxon>Eukaryota</taxon>
        <taxon>Metazoa</taxon>
        <taxon>Ecdysozoa</taxon>
        <taxon>Nematoda</taxon>
        <taxon>Chromadorea</taxon>
        <taxon>Rhabditida</taxon>
        <taxon>Rhabditina</taxon>
        <taxon>Rhabditomorpha</taxon>
        <taxon>Strongyloidea</taxon>
        <taxon>Strongylidae</taxon>
        <taxon>Cylicostephanus</taxon>
    </lineage>
</organism>
<dbReference type="Proteomes" id="UP000271889">
    <property type="component" value="Unassembled WGS sequence"/>
</dbReference>
<sequence length="86" mass="9543">MLGFSKGTETVVCSEEIYKYFGRENAFVTNEHRSGYDPVYCNGKRGLKLESEALQEVCIISDTRAMSPGFLKPCVPDVPDPVNLPP</sequence>
<evidence type="ECO:0000313" key="2">
    <source>
        <dbReference type="Proteomes" id="UP000271889"/>
    </source>
</evidence>
<keyword evidence="2" id="KW-1185">Reference proteome</keyword>
<protein>
    <submittedName>
        <fullName evidence="1">Uncharacterized protein</fullName>
    </submittedName>
</protein>
<gene>
    <name evidence="1" type="ORF">CGOC_LOCUS12441</name>
</gene>
<name>A0A3P7N9N8_CYLGO</name>
<dbReference type="AlphaFoldDB" id="A0A3P7N9N8"/>
<accession>A0A3P7N9N8</accession>